<comment type="cofactor">
    <cofactor evidence="1">
        <name>pyrroloquinoline quinone</name>
        <dbReference type="ChEBI" id="CHEBI:58442"/>
    </cofactor>
</comment>
<evidence type="ECO:0000256" key="4">
    <source>
        <dbReference type="SAM" id="SignalP"/>
    </source>
</evidence>
<dbReference type="AlphaFoldDB" id="A0A2S9IQT8"/>
<dbReference type="InterPro" id="IPR018391">
    <property type="entry name" value="PQQ_b-propeller_rpt"/>
</dbReference>
<dbReference type="PANTHER" id="PTHR32303:SF4">
    <property type="entry name" value="QUINOPROTEIN GLUCOSE DEHYDROGENASE"/>
    <property type="match status" value="1"/>
</dbReference>
<protein>
    <submittedName>
        <fullName evidence="6">Pyrroloquinoline quinone-dependent dehydrogenase</fullName>
    </submittedName>
</protein>
<proteinExistence type="inferred from homology"/>
<evidence type="ECO:0000256" key="1">
    <source>
        <dbReference type="ARBA" id="ARBA00001931"/>
    </source>
</evidence>
<comment type="caution">
    <text evidence="6">The sequence shown here is derived from an EMBL/GenBank/DDBJ whole genome shotgun (WGS) entry which is preliminary data.</text>
</comment>
<dbReference type="InterPro" id="IPR002372">
    <property type="entry name" value="PQQ_rpt_dom"/>
</dbReference>
<keyword evidence="7" id="KW-1185">Reference proteome</keyword>
<dbReference type="Proteomes" id="UP000239434">
    <property type="component" value="Unassembled WGS sequence"/>
</dbReference>
<evidence type="ECO:0000256" key="3">
    <source>
        <dbReference type="ARBA" id="ARBA00023002"/>
    </source>
</evidence>
<evidence type="ECO:0000313" key="6">
    <source>
        <dbReference type="EMBL" id="PRD42885.1"/>
    </source>
</evidence>
<dbReference type="InterPro" id="IPR017511">
    <property type="entry name" value="PQQ_mDH"/>
</dbReference>
<organism evidence="6 7">
    <name type="scientific">Phyllobacterium phragmitis</name>
    <dbReference type="NCBI Taxonomy" id="2670329"/>
    <lineage>
        <taxon>Bacteria</taxon>
        <taxon>Pseudomonadati</taxon>
        <taxon>Pseudomonadota</taxon>
        <taxon>Alphaproteobacteria</taxon>
        <taxon>Hyphomicrobiales</taxon>
        <taxon>Phyllobacteriaceae</taxon>
        <taxon>Phyllobacterium</taxon>
    </lineage>
</organism>
<dbReference type="CDD" id="cd10280">
    <property type="entry name" value="PQQ_mGDH"/>
    <property type="match status" value="1"/>
</dbReference>
<evidence type="ECO:0000259" key="5">
    <source>
        <dbReference type="Pfam" id="PF01011"/>
    </source>
</evidence>
<dbReference type="GO" id="GO:0016614">
    <property type="term" value="F:oxidoreductase activity, acting on CH-OH group of donors"/>
    <property type="evidence" value="ECO:0007669"/>
    <property type="project" value="InterPro"/>
</dbReference>
<feature type="domain" description="Pyrrolo-quinoline quinone repeat" evidence="5">
    <location>
        <begin position="33"/>
        <end position="614"/>
    </location>
</feature>
<evidence type="ECO:0000313" key="7">
    <source>
        <dbReference type="Proteomes" id="UP000239434"/>
    </source>
</evidence>
<evidence type="ECO:0000256" key="2">
    <source>
        <dbReference type="ARBA" id="ARBA00008156"/>
    </source>
</evidence>
<dbReference type="Pfam" id="PF01011">
    <property type="entry name" value="PQQ"/>
    <property type="match status" value="1"/>
</dbReference>
<feature type="chain" id="PRO_5015685601" evidence="4">
    <location>
        <begin position="29"/>
        <end position="641"/>
    </location>
</feature>
<accession>A0A2S9IQT8</accession>
<dbReference type="InterPro" id="IPR011047">
    <property type="entry name" value="Quinoprotein_ADH-like_sf"/>
</dbReference>
<dbReference type="SMART" id="SM00564">
    <property type="entry name" value="PQQ"/>
    <property type="match status" value="6"/>
</dbReference>
<dbReference type="GO" id="GO:0048038">
    <property type="term" value="F:quinone binding"/>
    <property type="evidence" value="ECO:0007669"/>
    <property type="project" value="InterPro"/>
</dbReference>
<dbReference type="Gene3D" id="2.140.10.10">
    <property type="entry name" value="Quinoprotein alcohol dehydrogenase-like superfamily"/>
    <property type="match status" value="2"/>
</dbReference>
<dbReference type="SUPFAM" id="SSF50998">
    <property type="entry name" value="Quinoprotein alcohol dehydrogenase-like"/>
    <property type="match status" value="1"/>
</dbReference>
<sequence>MKRTVSLGSALCSALAITAALGLAPAVAADNTWSTFNGDLKAQKYSPADQITPENIGKLKKAWEVHTGDVSDGSGDIPMSVWSATPLFVNDTVYVGTPFYNIVAIEPDTGKVKWTYKSNAVLKALTQPDMKNRGVAYWEAENPVEGQLCQKRIYIGTMDAKLHAVDADTGKPCADFGNNGVLDINSWNTENAKWPLSILQPPTVYKDKLYIGWAGKDWVESMAPPGTVFAVDARTGKLEWTFESIPAEMRPKSGTANVWGSMSIDPDRNILYLPVSSPSPNFYGGNRLGDPMPLTTSVTAVDTDTGNVIWSRQLVHHDIWDYDTNSPPTLVDIEKDGQVIPGLVQTSKQGFLYVLNRYTGEPIYPIEERSVPASDVEGEVASKTQPFVDRPEPTVRAKWPGVFWLADALSFGYCSRKLKELRYDGQFTPPSLKGTLAYPALIGGVEWGGGAVDPESQTFVVNSSHVVQINQLIPRKEYNVDTDDGAHQNGGFAPMKDSPYGFRMTTFLNPLGMPCWNPPYGEISAYNLKTGDLLWRKPMGAVQQWGFYMPDAWGSVTIGAPAITKGGLVFIGASMDSKVRAFDQKTGDLLWKAQVDAPAVAMPAIYTYKGKQYVVFVAGGNSILTPRVSDQVVAFTLPDAN</sequence>
<gene>
    <name evidence="6" type="ORF">C5748_14000</name>
</gene>
<dbReference type="EMBL" id="PVBR01000009">
    <property type="protein sequence ID" value="PRD42885.1"/>
    <property type="molecule type" value="Genomic_DNA"/>
</dbReference>
<dbReference type="GO" id="GO:0016020">
    <property type="term" value="C:membrane"/>
    <property type="evidence" value="ECO:0007669"/>
    <property type="project" value="InterPro"/>
</dbReference>
<keyword evidence="3" id="KW-0560">Oxidoreductase</keyword>
<keyword evidence="4" id="KW-0732">Signal</keyword>
<feature type="signal peptide" evidence="4">
    <location>
        <begin position="1"/>
        <end position="28"/>
    </location>
</feature>
<name>A0A2S9IQT8_9HYPH</name>
<dbReference type="RefSeq" id="WP_105742549.1">
    <property type="nucleotide sequence ID" value="NZ_PVBR01000009.1"/>
</dbReference>
<reference evidence="6 7" key="1">
    <citation type="submission" date="2018-02" db="EMBL/GenBank/DDBJ databases">
        <title>The draft genome of Phyllobacterium sp. 1N-3.</title>
        <authorList>
            <person name="Liu L."/>
            <person name="Li L."/>
            <person name="Zhang X."/>
            <person name="Wang T."/>
            <person name="Liang L."/>
        </authorList>
    </citation>
    <scope>NUCLEOTIDE SEQUENCE [LARGE SCALE GENOMIC DNA]</scope>
    <source>
        <strain evidence="6 7">1N-3</strain>
    </source>
</reference>
<comment type="similarity">
    <text evidence="2">Belongs to the bacterial PQQ dehydrogenase family.</text>
</comment>
<dbReference type="PANTHER" id="PTHR32303">
    <property type="entry name" value="QUINOPROTEIN ALCOHOL DEHYDROGENASE (CYTOCHROME C)"/>
    <property type="match status" value="1"/>
</dbReference>